<accession>A0A392R679</accession>
<organism evidence="2 3">
    <name type="scientific">Trifolium medium</name>
    <dbReference type="NCBI Taxonomy" id="97028"/>
    <lineage>
        <taxon>Eukaryota</taxon>
        <taxon>Viridiplantae</taxon>
        <taxon>Streptophyta</taxon>
        <taxon>Embryophyta</taxon>
        <taxon>Tracheophyta</taxon>
        <taxon>Spermatophyta</taxon>
        <taxon>Magnoliopsida</taxon>
        <taxon>eudicotyledons</taxon>
        <taxon>Gunneridae</taxon>
        <taxon>Pentapetalae</taxon>
        <taxon>rosids</taxon>
        <taxon>fabids</taxon>
        <taxon>Fabales</taxon>
        <taxon>Fabaceae</taxon>
        <taxon>Papilionoideae</taxon>
        <taxon>50 kb inversion clade</taxon>
        <taxon>NPAAA clade</taxon>
        <taxon>Hologalegina</taxon>
        <taxon>IRL clade</taxon>
        <taxon>Trifolieae</taxon>
        <taxon>Trifolium</taxon>
    </lineage>
</organism>
<keyword evidence="1" id="KW-0732">Signal</keyword>
<evidence type="ECO:0008006" key="4">
    <source>
        <dbReference type="Google" id="ProtNLM"/>
    </source>
</evidence>
<comment type="caution">
    <text evidence="2">The sequence shown here is derived from an EMBL/GenBank/DDBJ whole genome shotgun (WGS) entry which is preliminary data.</text>
</comment>
<sequence>MLRVDGSSRSSCLLFRWFWCFLRSWCSAPLIDHPSIWILIGLKKPYRLLLAAGSSGYVDRLRVD</sequence>
<name>A0A392R679_9FABA</name>
<protein>
    <recommendedName>
        <fullName evidence="4">Secreted protein</fullName>
    </recommendedName>
</protein>
<evidence type="ECO:0000313" key="3">
    <source>
        <dbReference type="Proteomes" id="UP000265520"/>
    </source>
</evidence>
<dbReference type="AlphaFoldDB" id="A0A392R679"/>
<feature type="non-terminal residue" evidence="2">
    <location>
        <position position="64"/>
    </location>
</feature>
<proteinExistence type="predicted"/>
<evidence type="ECO:0000313" key="2">
    <source>
        <dbReference type="EMBL" id="MCI31584.1"/>
    </source>
</evidence>
<feature type="chain" id="PRO_5017324636" description="Secreted protein" evidence="1">
    <location>
        <begin position="28"/>
        <end position="64"/>
    </location>
</feature>
<keyword evidence="3" id="KW-1185">Reference proteome</keyword>
<reference evidence="2 3" key="1">
    <citation type="journal article" date="2018" name="Front. Plant Sci.">
        <title>Red Clover (Trifolium pratense) and Zigzag Clover (T. medium) - A Picture of Genomic Similarities and Differences.</title>
        <authorList>
            <person name="Dluhosova J."/>
            <person name="Istvanek J."/>
            <person name="Nedelnik J."/>
            <person name="Repkova J."/>
        </authorList>
    </citation>
    <scope>NUCLEOTIDE SEQUENCE [LARGE SCALE GENOMIC DNA]</scope>
    <source>
        <strain evidence="3">cv. 10/8</strain>
        <tissue evidence="2">Leaf</tissue>
    </source>
</reference>
<dbReference type="EMBL" id="LXQA010188278">
    <property type="protein sequence ID" value="MCI31584.1"/>
    <property type="molecule type" value="Genomic_DNA"/>
</dbReference>
<dbReference type="Proteomes" id="UP000265520">
    <property type="component" value="Unassembled WGS sequence"/>
</dbReference>
<feature type="signal peptide" evidence="1">
    <location>
        <begin position="1"/>
        <end position="27"/>
    </location>
</feature>
<evidence type="ECO:0000256" key="1">
    <source>
        <dbReference type="SAM" id="SignalP"/>
    </source>
</evidence>